<accession>A0ACC0DRW7</accession>
<protein>
    <submittedName>
        <fullName evidence="1">Uncharacterized protein</fullName>
    </submittedName>
</protein>
<organism evidence="1 2">
    <name type="scientific">Puccinia striiformis f. sp. tritici</name>
    <dbReference type="NCBI Taxonomy" id="168172"/>
    <lineage>
        <taxon>Eukaryota</taxon>
        <taxon>Fungi</taxon>
        <taxon>Dikarya</taxon>
        <taxon>Basidiomycota</taxon>
        <taxon>Pucciniomycotina</taxon>
        <taxon>Pucciniomycetes</taxon>
        <taxon>Pucciniales</taxon>
        <taxon>Pucciniaceae</taxon>
        <taxon>Puccinia</taxon>
    </lineage>
</organism>
<dbReference type="Proteomes" id="UP001060170">
    <property type="component" value="Chromosome 16"/>
</dbReference>
<sequence>MINNHFVYLVSTTVIVMAFLNIMHISAGDITAITDGQRTIFWGSKGTGAFLSQANSKPDEASRAVTFSVIETSGSKGTGVFLPSNSAPGTASRSAGTGASRQRGFPRPGRVSRKASSRAPETEKNPNSELPEDRSTYPHFELPEDLYTDPYYEPIESYLPSGFLDIEEKKLHPKS</sequence>
<reference evidence="2" key="1">
    <citation type="journal article" date="2018" name="BMC Genomics">
        <title>Genomic insights into host adaptation between the wheat stripe rust pathogen (Puccinia striiformis f. sp. tritici) and the barley stripe rust pathogen (Puccinia striiformis f. sp. hordei).</title>
        <authorList>
            <person name="Xia C."/>
            <person name="Wang M."/>
            <person name="Yin C."/>
            <person name="Cornejo O.E."/>
            <person name="Hulbert S.H."/>
            <person name="Chen X."/>
        </authorList>
    </citation>
    <scope>NUCLEOTIDE SEQUENCE [LARGE SCALE GENOMIC DNA]</scope>
    <source>
        <strain evidence="2">93-210</strain>
    </source>
</reference>
<reference evidence="1 2" key="3">
    <citation type="journal article" date="2022" name="Microbiol. Spectr.">
        <title>Folding features and dynamics of 3D genome architecture in plant fungal pathogens.</title>
        <authorList>
            <person name="Xia C."/>
        </authorList>
    </citation>
    <scope>NUCLEOTIDE SEQUENCE [LARGE SCALE GENOMIC DNA]</scope>
    <source>
        <strain evidence="1 2">93-210</strain>
    </source>
</reference>
<evidence type="ECO:0000313" key="1">
    <source>
        <dbReference type="EMBL" id="KAI7938140.1"/>
    </source>
</evidence>
<keyword evidence="2" id="KW-1185">Reference proteome</keyword>
<gene>
    <name evidence="1" type="ORF">MJO28_015060</name>
</gene>
<name>A0ACC0DRW7_9BASI</name>
<evidence type="ECO:0000313" key="2">
    <source>
        <dbReference type="Proteomes" id="UP001060170"/>
    </source>
</evidence>
<dbReference type="EMBL" id="CM045880">
    <property type="protein sequence ID" value="KAI7938140.1"/>
    <property type="molecule type" value="Genomic_DNA"/>
</dbReference>
<comment type="caution">
    <text evidence="1">The sequence shown here is derived from an EMBL/GenBank/DDBJ whole genome shotgun (WGS) entry which is preliminary data.</text>
</comment>
<proteinExistence type="predicted"/>
<reference evidence="2" key="2">
    <citation type="journal article" date="2018" name="Mol. Plant Microbe Interact.">
        <title>Genome sequence resources for the wheat stripe rust pathogen (Puccinia striiformis f. sp. tritici) and the barley stripe rust pathogen (Puccinia striiformis f. sp. hordei).</title>
        <authorList>
            <person name="Xia C."/>
            <person name="Wang M."/>
            <person name="Yin C."/>
            <person name="Cornejo O.E."/>
            <person name="Hulbert S.H."/>
            <person name="Chen X."/>
        </authorList>
    </citation>
    <scope>NUCLEOTIDE SEQUENCE [LARGE SCALE GENOMIC DNA]</scope>
    <source>
        <strain evidence="2">93-210</strain>
    </source>
</reference>